<dbReference type="AlphaFoldDB" id="E9HS31"/>
<dbReference type="KEGG" id="dpx:DAPPUDRAFT_264673"/>
<dbReference type="HOGENOM" id="CLU_821995_0_0_1"/>
<gene>
    <name evidence="4" type="ORF">DAPPUDRAFT_264673</name>
</gene>
<accession>E9HS31</accession>
<name>E9HS31_DAPPU</name>
<dbReference type="OrthoDB" id="6384580at2759"/>
<dbReference type="InterPro" id="IPR044822">
    <property type="entry name" value="Myb_DNA-bind_4"/>
</dbReference>
<dbReference type="InParanoid" id="E9HS31"/>
<evidence type="ECO:0000256" key="1">
    <source>
        <dbReference type="SAM" id="Coils"/>
    </source>
</evidence>
<proteinExistence type="predicted"/>
<evidence type="ECO:0000313" key="5">
    <source>
        <dbReference type="Proteomes" id="UP000000305"/>
    </source>
</evidence>
<feature type="region of interest" description="Disordered" evidence="2">
    <location>
        <begin position="106"/>
        <end position="126"/>
    </location>
</feature>
<organism evidence="4 5">
    <name type="scientific">Daphnia pulex</name>
    <name type="common">Water flea</name>
    <dbReference type="NCBI Taxonomy" id="6669"/>
    <lineage>
        <taxon>Eukaryota</taxon>
        <taxon>Metazoa</taxon>
        <taxon>Ecdysozoa</taxon>
        <taxon>Arthropoda</taxon>
        <taxon>Crustacea</taxon>
        <taxon>Branchiopoda</taxon>
        <taxon>Diplostraca</taxon>
        <taxon>Cladocera</taxon>
        <taxon>Anomopoda</taxon>
        <taxon>Daphniidae</taxon>
        <taxon>Daphnia</taxon>
    </lineage>
</organism>
<evidence type="ECO:0000313" key="4">
    <source>
        <dbReference type="EMBL" id="EFX65458.1"/>
    </source>
</evidence>
<feature type="region of interest" description="Disordered" evidence="2">
    <location>
        <begin position="221"/>
        <end position="268"/>
    </location>
</feature>
<dbReference type="EMBL" id="GL732744">
    <property type="protein sequence ID" value="EFX65458.1"/>
    <property type="molecule type" value="Genomic_DNA"/>
</dbReference>
<feature type="coiled-coil region" evidence="1">
    <location>
        <begin position="268"/>
        <end position="302"/>
    </location>
</feature>
<dbReference type="Proteomes" id="UP000000305">
    <property type="component" value="Unassembled WGS sequence"/>
</dbReference>
<keyword evidence="1" id="KW-0175">Coiled coil</keyword>
<protein>
    <recommendedName>
        <fullName evidence="3">Myb/SANT-like DNA-binding domain-containing protein</fullName>
    </recommendedName>
</protein>
<feature type="compositionally biased region" description="Polar residues" evidence="2">
    <location>
        <begin position="111"/>
        <end position="124"/>
    </location>
</feature>
<evidence type="ECO:0000256" key="2">
    <source>
        <dbReference type="SAM" id="MobiDB-lite"/>
    </source>
</evidence>
<feature type="compositionally biased region" description="Basic and acidic residues" evidence="2">
    <location>
        <begin position="231"/>
        <end position="241"/>
    </location>
</feature>
<dbReference type="Pfam" id="PF13837">
    <property type="entry name" value="Myb_DNA-bind_4"/>
    <property type="match status" value="1"/>
</dbReference>
<reference evidence="4 5" key="1">
    <citation type="journal article" date="2011" name="Science">
        <title>The ecoresponsive genome of Daphnia pulex.</title>
        <authorList>
            <person name="Colbourne J.K."/>
            <person name="Pfrender M.E."/>
            <person name="Gilbert D."/>
            <person name="Thomas W.K."/>
            <person name="Tucker A."/>
            <person name="Oakley T.H."/>
            <person name="Tokishita S."/>
            <person name="Aerts A."/>
            <person name="Arnold G.J."/>
            <person name="Basu M.K."/>
            <person name="Bauer D.J."/>
            <person name="Caceres C.E."/>
            <person name="Carmel L."/>
            <person name="Casola C."/>
            <person name="Choi J.H."/>
            <person name="Detter J.C."/>
            <person name="Dong Q."/>
            <person name="Dusheyko S."/>
            <person name="Eads B.D."/>
            <person name="Frohlich T."/>
            <person name="Geiler-Samerotte K.A."/>
            <person name="Gerlach D."/>
            <person name="Hatcher P."/>
            <person name="Jogdeo S."/>
            <person name="Krijgsveld J."/>
            <person name="Kriventseva E.V."/>
            <person name="Kultz D."/>
            <person name="Laforsch C."/>
            <person name="Lindquist E."/>
            <person name="Lopez J."/>
            <person name="Manak J.R."/>
            <person name="Muller J."/>
            <person name="Pangilinan J."/>
            <person name="Patwardhan R.P."/>
            <person name="Pitluck S."/>
            <person name="Pritham E.J."/>
            <person name="Rechtsteiner A."/>
            <person name="Rho M."/>
            <person name="Rogozin I.B."/>
            <person name="Sakarya O."/>
            <person name="Salamov A."/>
            <person name="Schaack S."/>
            <person name="Shapiro H."/>
            <person name="Shiga Y."/>
            <person name="Skalitzky C."/>
            <person name="Smith Z."/>
            <person name="Souvorov A."/>
            <person name="Sung W."/>
            <person name="Tang Z."/>
            <person name="Tsuchiya D."/>
            <person name="Tu H."/>
            <person name="Vos H."/>
            <person name="Wang M."/>
            <person name="Wolf Y.I."/>
            <person name="Yamagata H."/>
            <person name="Yamada T."/>
            <person name="Ye Y."/>
            <person name="Shaw J.R."/>
            <person name="Andrews J."/>
            <person name="Crease T.J."/>
            <person name="Tang H."/>
            <person name="Lucas S.M."/>
            <person name="Robertson H.M."/>
            <person name="Bork P."/>
            <person name="Koonin E.V."/>
            <person name="Zdobnov E.M."/>
            <person name="Grigoriev I.V."/>
            <person name="Lynch M."/>
            <person name="Boore J.L."/>
        </authorList>
    </citation>
    <scope>NUCLEOTIDE SEQUENCE [LARGE SCALE GENOMIC DNA]</scope>
</reference>
<evidence type="ECO:0000259" key="3">
    <source>
        <dbReference type="Pfam" id="PF13837"/>
    </source>
</evidence>
<feature type="domain" description="Myb/SANT-like DNA-binding" evidence="3">
    <location>
        <begin position="154"/>
        <end position="216"/>
    </location>
</feature>
<keyword evidence="5" id="KW-1185">Reference proteome</keyword>
<dbReference type="Gene3D" id="1.10.10.60">
    <property type="entry name" value="Homeodomain-like"/>
    <property type="match status" value="1"/>
</dbReference>
<sequence>MEWSMLQLLERASLFSREDLQHSSRVSSLHPFRFRLYRQRQTPNIRLTKIRVTNPNVQLKQPQQNKSYASAGPIVLFRGESRGDHRPIVDIDAPEGIVNNLDIDTDKTHVNESGPSTSNSSGKTNEIVVEGQDEDKKQMDRTSYEENVGSLRGFKKNPDLSMALWTAIAEQLADDGFSFSAAQCMDKFSKLQGQYRSRLDFKGKNLDPWVHHATLQRIEGSKAENSSAFVRETETKRKEEADYPSSDLDEEDECGLSNSKRRKTQVPKKNADFLKELIEREKEEAEERRNRYEEQKIRDDAVAEHMKTIAEQSSKRTELQKSSTEALRILSAALLFST</sequence>